<keyword evidence="3 9" id="KW-0238">DNA-binding</keyword>
<dbReference type="SUPFAM" id="SSF52172">
    <property type="entry name" value="CheY-like"/>
    <property type="match status" value="1"/>
</dbReference>
<evidence type="ECO:0000256" key="6">
    <source>
        <dbReference type="SAM" id="MobiDB-lite"/>
    </source>
</evidence>
<dbReference type="EMBL" id="QOQW01000014">
    <property type="protein sequence ID" value="RCK79271.1"/>
    <property type="molecule type" value="Genomic_DNA"/>
</dbReference>
<dbReference type="PRINTS" id="PR00038">
    <property type="entry name" value="HTHLUXR"/>
</dbReference>
<reference evidence="9 10" key="1">
    <citation type="submission" date="2018-05" db="EMBL/GenBank/DDBJ databases">
        <title>A metagenomic window into the 2 km-deep terrestrial subsurface aquifer revealed taxonomically and functionally diverse microbial community comprising novel uncultured bacterial lineages.</title>
        <authorList>
            <person name="Kadnikov V.V."/>
            <person name="Mardanov A.V."/>
            <person name="Beletsky A.V."/>
            <person name="Banks D."/>
            <person name="Pimenov N.V."/>
            <person name="Frank Y.A."/>
            <person name="Karnachuk O.V."/>
            <person name="Ravin N.V."/>
        </authorList>
    </citation>
    <scope>NUCLEOTIDE SEQUENCE [LARGE SCALE GENOMIC DNA]</scope>
    <source>
        <strain evidence="9">BY5</strain>
    </source>
</reference>
<dbReference type="PANTHER" id="PTHR43214">
    <property type="entry name" value="TWO-COMPONENT RESPONSE REGULATOR"/>
    <property type="match status" value="1"/>
</dbReference>
<keyword evidence="4" id="KW-0804">Transcription</keyword>
<dbReference type="InterPro" id="IPR039420">
    <property type="entry name" value="WalR-like"/>
</dbReference>
<dbReference type="InterPro" id="IPR058245">
    <property type="entry name" value="NreC/VraR/RcsB-like_REC"/>
</dbReference>
<dbReference type="Pfam" id="PF00072">
    <property type="entry name" value="Response_reg"/>
    <property type="match status" value="1"/>
</dbReference>
<dbReference type="SMART" id="SM00448">
    <property type="entry name" value="REC"/>
    <property type="match status" value="1"/>
</dbReference>
<dbReference type="GO" id="GO:0000160">
    <property type="term" value="P:phosphorelay signal transduction system"/>
    <property type="evidence" value="ECO:0007669"/>
    <property type="project" value="InterPro"/>
</dbReference>
<gene>
    <name evidence="9" type="ORF">OZSIB_0142</name>
</gene>
<protein>
    <submittedName>
        <fullName evidence="9">DNA-binding response regulator, LuxR family</fullName>
    </submittedName>
</protein>
<evidence type="ECO:0000313" key="10">
    <source>
        <dbReference type="Proteomes" id="UP000252355"/>
    </source>
</evidence>
<evidence type="ECO:0000256" key="5">
    <source>
        <dbReference type="PROSITE-ProRule" id="PRU00169"/>
    </source>
</evidence>
<evidence type="ECO:0000256" key="1">
    <source>
        <dbReference type="ARBA" id="ARBA00022553"/>
    </source>
</evidence>
<dbReference type="SMART" id="SM00421">
    <property type="entry name" value="HTH_LUXR"/>
    <property type="match status" value="1"/>
</dbReference>
<feature type="domain" description="HTH luxR-type" evidence="7">
    <location>
        <begin position="162"/>
        <end position="227"/>
    </location>
</feature>
<dbReference type="InterPro" id="IPR000792">
    <property type="entry name" value="Tscrpt_reg_LuxR_C"/>
</dbReference>
<dbReference type="Gene3D" id="3.40.50.2300">
    <property type="match status" value="1"/>
</dbReference>
<dbReference type="AlphaFoldDB" id="A0A367ZPI3"/>
<evidence type="ECO:0000256" key="3">
    <source>
        <dbReference type="ARBA" id="ARBA00023125"/>
    </source>
</evidence>
<dbReference type="PROSITE" id="PS50110">
    <property type="entry name" value="RESPONSE_REGULATORY"/>
    <property type="match status" value="1"/>
</dbReference>
<dbReference type="GO" id="GO:0006355">
    <property type="term" value="P:regulation of DNA-templated transcription"/>
    <property type="evidence" value="ECO:0007669"/>
    <property type="project" value="InterPro"/>
</dbReference>
<dbReference type="InterPro" id="IPR001789">
    <property type="entry name" value="Sig_transdc_resp-reg_receiver"/>
</dbReference>
<dbReference type="GO" id="GO:0003677">
    <property type="term" value="F:DNA binding"/>
    <property type="evidence" value="ECO:0007669"/>
    <property type="project" value="UniProtKB-KW"/>
</dbReference>
<feature type="region of interest" description="Disordered" evidence="6">
    <location>
        <begin position="1"/>
        <end position="22"/>
    </location>
</feature>
<dbReference type="CDD" id="cd06170">
    <property type="entry name" value="LuxR_C_like"/>
    <property type="match status" value="1"/>
</dbReference>
<feature type="domain" description="Response regulatory" evidence="8">
    <location>
        <begin position="29"/>
        <end position="145"/>
    </location>
</feature>
<keyword evidence="1 5" id="KW-0597">Phosphoprotein</keyword>
<evidence type="ECO:0000259" key="7">
    <source>
        <dbReference type="PROSITE" id="PS50043"/>
    </source>
</evidence>
<proteinExistence type="predicted"/>
<feature type="modified residue" description="4-aspartylphosphate" evidence="5">
    <location>
        <position position="79"/>
    </location>
</feature>
<keyword evidence="2" id="KW-0805">Transcription regulation</keyword>
<accession>A0A367ZPI3</accession>
<evidence type="ECO:0000256" key="4">
    <source>
        <dbReference type="ARBA" id="ARBA00023163"/>
    </source>
</evidence>
<dbReference type="InterPro" id="IPR011006">
    <property type="entry name" value="CheY-like_superfamily"/>
</dbReference>
<evidence type="ECO:0000256" key="2">
    <source>
        <dbReference type="ARBA" id="ARBA00023015"/>
    </source>
</evidence>
<dbReference type="PROSITE" id="PS50043">
    <property type="entry name" value="HTH_LUXR_2"/>
    <property type="match status" value="1"/>
</dbReference>
<dbReference type="Pfam" id="PF00196">
    <property type="entry name" value="GerE"/>
    <property type="match status" value="1"/>
</dbReference>
<evidence type="ECO:0000313" key="9">
    <source>
        <dbReference type="EMBL" id="RCK79271.1"/>
    </source>
</evidence>
<comment type="caution">
    <text evidence="9">The sequence shown here is derived from an EMBL/GenBank/DDBJ whole genome shotgun (WGS) entry which is preliminary data.</text>
</comment>
<dbReference type="CDD" id="cd17535">
    <property type="entry name" value="REC_NarL-like"/>
    <property type="match status" value="1"/>
</dbReference>
<name>A0A367ZPI3_9BACT</name>
<dbReference type="Proteomes" id="UP000252355">
    <property type="component" value="Unassembled WGS sequence"/>
</dbReference>
<sequence>MPLRREGETNRPSPEKTAPSQIRSRKDWGILLVDDHALVRFGLREFLELYGWHVLGEAADLATARSLAAAHQPKILLLDLSLGSENSLDLLRPPAPWRGPPPRVILFSMFLTAETIDEAQALGVTGFITKSAPLEHLLAALRAVTAGKTYLSPDIRSHLKARQSPRKRLPPREEEVFQLLGQGFRLTEIADQLALSVKTVDTYVGRLCRDLGFDSRKALIRHAIERHQKRF</sequence>
<evidence type="ECO:0000259" key="8">
    <source>
        <dbReference type="PROSITE" id="PS50110"/>
    </source>
</evidence>
<dbReference type="PANTHER" id="PTHR43214:SF41">
    <property type="entry name" value="NITRATE_NITRITE RESPONSE REGULATOR PROTEIN NARP"/>
    <property type="match status" value="1"/>
</dbReference>
<organism evidence="9 10">
    <name type="scientific">Candidatus Ozemobacter sibiricus</name>
    <dbReference type="NCBI Taxonomy" id="2268124"/>
    <lineage>
        <taxon>Bacteria</taxon>
        <taxon>Candidatus Ozemobacteria</taxon>
        <taxon>Candidatus Ozemobacterales</taxon>
        <taxon>Candidatus Ozemobacteraceae</taxon>
        <taxon>Candidatus Ozemobacter</taxon>
    </lineage>
</organism>